<proteinExistence type="predicted"/>
<sequence>MKRVTDKFALKAFVLSTVAVIGLQAIAFVATAPGCACSETGTRAGRR</sequence>
<reference evidence="1 2" key="1">
    <citation type="submission" date="2015-09" db="EMBL/GenBank/DDBJ databases">
        <title>Genome announcement of multiple Pseudomonas syringae strains.</title>
        <authorList>
            <person name="Thakur S."/>
            <person name="Wang P.W."/>
            <person name="Gong Y."/>
            <person name="Weir B.S."/>
            <person name="Guttman D.S."/>
        </authorList>
    </citation>
    <scope>NUCLEOTIDE SEQUENCE [LARGE SCALE GENOMIC DNA]</scope>
    <source>
        <strain evidence="1 2">ICMP9151</strain>
    </source>
</reference>
<comment type="caution">
    <text evidence="1">The sequence shown here is derived from an EMBL/GenBank/DDBJ whole genome shotgun (WGS) entry which is preliminary data.</text>
</comment>
<gene>
    <name evidence="1" type="ORF">ALO43_200459</name>
</gene>
<evidence type="ECO:0000313" key="2">
    <source>
        <dbReference type="Proteomes" id="UP000050523"/>
    </source>
</evidence>
<protein>
    <submittedName>
        <fullName evidence="1">Major facilitator transporter</fullName>
    </submittedName>
</protein>
<name>A0AA40P4Q6_9PSED</name>
<dbReference type="AlphaFoldDB" id="A0AA40P4Q6"/>
<dbReference type="EMBL" id="LJRO01000173">
    <property type="protein sequence ID" value="KPZ01508.1"/>
    <property type="molecule type" value="Genomic_DNA"/>
</dbReference>
<evidence type="ECO:0000313" key="1">
    <source>
        <dbReference type="EMBL" id="KPZ01508.1"/>
    </source>
</evidence>
<accession>A0AA40P4Q6</accession>
<organism evidence="1 2">
    <name type="scientific">Pseudomonas tremae</name>
    <dbReference type="NCBI Taxonomy" id="200454"/>
    <lineage>
        <taxon>Bacteria</taxon>
        <taxon>Pseudomonadati</taxon>
        <taxon>Pseudomonadota</taxon>
        <taxon>Gammaproteobacteria</taxon>
        <taxon>Pseudomonadales</taxon>
        <taxon>Pseudomonadaceae</taxon>
        <taxon>Pseudomonas</taxon>
    </lineage>
</organism>
<dbReference type="Proteomes" id="UP000050523">
    <property type="component" value="Unassembled WGS sequence"/>
</dbReference>